<dbReference type="SUPFAM" id="SSF57845">
    <property type="entry name" value="B-box zinc-binding domain"/>
    <property type="match status" value="1"/>
</dbReference>
<dbReference type="Pfam" id="PF22586">
    <property type="entry name" value="ANCHR-like_BBOX"/>
    <property type="match status" value="1"/>
</dbReference>
<dbReference type="eggNOG" id="KOG1818">
    <property type="taxonomic scope" value="Eukaryota"/>
</dbReference>
<dbReference type="InterPro" id="IPR044553">
    <property type="entry name" value="Bbox1_ANCHR"/>
</dbReference>
<dbReference type="GeneID" id="19107801"/>
<dbReference type="CDD" id="cd19817">
    <property type="entry name" value="Bbox1_ANCHR-like"/>
    <property type="match status" value="1"/>
</dbReference>
<dbReference type="OMA" id="TRCWYEM"/>
<dbReference type="PANTHER" id="PTHR46603:SF1">
    <property type="entry name" value="ABSCISSION_NOCUT CHECKPOINT REGULATOR"/>
    <property type="match status" value="1"/>
</dbReference>
<feature type="region of interest" description="Disordered" evidence="1">
    <location>
        <begin position="49"/>
        <end position="283"/>
    </location>
</feature>
<proteinExistence type="predicted"/>
<evidence type="ECO:0000313" key="3">
    <source>
        <dbReference type="Proteomes" id="UP000011761"/>
    </source>
</evidence>
<accession>M2MUF6</accession>
<dbReference type="OrthoDB" id="5407799at2759"/>
<dbReference type="Proteomes" id="UP000011761">
    <property type="component" value="Unassembled WGS sequence"/>
</dbReference>
<evidence type="ECO:0000313" key="2">
    <source>
        <dbReference type="EMBL" id="EMC95203.1"/>
    </source>
</evidence>
<sequence>MPDGDSDLLARLNALKPSSVRLDSAPHAPSIDVELARPQTVEDRLAERLKSLRSGGITSTPTTDTRDAAHQGPAKALTAQVNDEVKAEADPIRDWQQDPDNEQSLEDLIADLGPDEQWQLDPEDPEHIAGLLKEAKASLPQQDGAGAGTSNVDYEWQHVNAEEAGDAAVSTKAEDQQDEEAADEYVRKVLAELDAEEKYGSPQPHTGDEDGTVGSPSDHQLPSIPSALPKPSNASEPPTYEDSELEARFSKLGLDLPSTPSAPPSAKPKVIASLGRSKSKSGLPKYTDEDINSWCCICNEDGEVRCLGCDSDVYCQNCWREGHGSGPGQERGHRAVLFVRKGGGGLAAA</sequence>
<feature type="compositionally biased region" description="Basic and acidic residues" evidence="1">
    <location>
        <begin position="184"/>
        <end position="199"/>
    </location>
</feature>
<organism evidence="2 3">
    <name type="scientific">Baudoinia panamericana (strain UAMH 10762)</name>
    <name type="common">Angels' share fungus</name>
    <name type="synonym">Baudoinia compniacensis (strain UAMH 10762)</name>
    <dbReference type="NCBI Taxonomy" id="717646"/>
    <lineage>
        <taxon>Eukaryota</taxon>
        <taxon>Fungi</taxon>
        <taxon>Dikarya</taxon>
        <taxon>Ascomycota</taxon>
        <taxon>Pezizomycotina</taxon>
        <taxon>Dothideomycetes</taxon>
        <taxon>Dothideomycetidae</taxon>
        <taxon>Mycosphaerellales</taxon>
        <taxon>Teratosphaeriaceae</taxon>
        <taxon>Baudoinia</taxon>
    </lineage>
</organism>
<gene>
    <name evidence="2" type="ORF">BAUCODRAFT_123672</name>
</gene>
<reference evidence="2 3" key="1">
    <citation type="journal article" date="2012" name="PLoS Pathog.">
        <title>Diverse lifestyles and strategies of plant pathogenesis encoded in the genomes of eighteen Dothideomycetes fungi.</title>
        <authorList>
            <person name="Ohm R.A."/>
            <person name="Feau N."/>
            <person name="Henrissat B."/>
            <person name="Schoch C.L."/>
            <person name="Horwitz B.A."/>
            <person name="Barry K.W."/>
            <person name="Condon B.J."/>
            <person name="Copeland A.C."/>
            <person name="Dhillon B."/>
            <person name="Glaser F."/>
            <person name="Hesse C.N."/>
            <person name="Kosti I."/>
            <person name="LaButti K."/>
            <person name="Lindquist E.A."/>
            <person name="Lucas S."/>
            <person name="Salamov A.A."/>
            <person name="Bradshaw R.E."/>
            <person name="Ciuffetti L."/>
            <person name="Hamelin R.C."/>
            <person name="Kema G.H.J."/>
            <person name="Lawrence C."/>
            <person name="Scott J.A."/>
            <person name="Spatafora J.W."/>
            <person name="Turgeon B.G."/>
            <person name="de Wit P.J.G.M."/>
            <person name="Zhong S."/>
            <person name="Goodwin S.B."/>
            <person name="Grigoriev I.V."/>
        </authorList>
    </citation>
    <scope>NUCLEOTIDE SEQUENCE [LARGE SCALE GENOMIC DNA]</scope>
    <source>
        <strain evidence="2 3">UAMH 10762</strain>
    </source>
</reference>
<dbReference type="KEGG" id="bcom:BAUCODRAFT_123672"/>
<evidence type="ECO:0000256" key="1">
    <source>
        <dbReference type="SAM" id="MobiDB-lite"/>
    </source>
</evidence>
<keyword evidence="3" id="KW-1185">Reference proteome</keyword>
<dbReference type="AlphaFoldDB" id="M2MUF6"/>
<name>M2MUF6_BAUPA</name>
<protein>
    <submittedName>
        <fullName evidence="2">Uncharacterized protein</fullName>
    </submittedName>
</protein>
<feature type="compositionally biased region" description="Basic and acidic residues" evidence="1">
    <location>
        <begin position="83"/>
        <end position="96"/>
    </location>
</feature>
<dbReference type="EMBL" id="KB445557">
    <property type="protein sequence ID" value="EMC95203.1"/>
    <property type="molecule type" value="Genomic_DNA"/>
</dbReference>
<dbReference type="RefSeq" id="XP_007677772.1">
    <property type="nucleotide sequence ID" value="XM_007679582.1"/>
</dbReference>
<dbReference type="HOGENOM" id="CLU_037982_1_1_1"/>
<dbReference type="STRING" id="717646.M2MUF6"/>
<feature type="compositionally biased region" description="Acidic residues" evidence="1">
    <location>
        <begin position="97"/>
        <end position="109"/>
    </location>
</feature>
<dbReference type="PANTHER" id="PTHR46603">
    <property type="entry name" value="ABSCISSION/NOCUT CHECKPOINT REGULATOR"/>
    <property type="match status" value="1"/>
</dbReference>